<accession>A0A081RNT2</accession>
<dbReference type="Proteomes" id="UP000028059">
    <property type="component" value="Unassembled WGS sequence"/>
</dbReference>
<name>A0A081RNT2_9ARCH</name>
<dbReference type="EMBL" id="JOKN01000008">
    <property type="protein sequence ID" value="KEQ56855.1"/>
    <property type="molecule type" value="Genomic_DNA"/>
</dbReference>
<evidence type="ECO:0000313" key="1">
    <source>
        <dbReference type="EMBL" id="KEQ56855.1"/>
    </source>
</evidence>
<keyword evidence="2" id="KW-1185">Reference proteome</keyword>
<gene>
    <name evidence="1" type="ORF">AAA799N04_00689</name>
</gene>
<comment type="caution">
    <text evidence="1">The sequence shown here is derived from an EMBL/GenBank/DDBJ whole genome shotgun (WGS) entry which is preliminary data.</text>
</comment>
<protein>
    <submittedName>
        <fullName evidence="1">Uncharacterized protein</fullName>
    </submittedName>
</protein>
<reference evidence="1 2" key="1">
    <citation type="submission" date="2014-06" db="EMBL/GenBank/DDBJ databases">
        <authorList>
            <person name="Ngugi D.K."/>
            <person name="Blom J."/>
            <person name="Alam I."/>
            <person name="Rashid M."/>
            <person name="Ba Alawi W."/>
            <person name="Zhang G."/>
            <person name="Hikmawan T."/>
            <person name="Guan Y."/>
            <person name="Antunes A."/>
            <person name="Siam R."/>
            <person name="ElDorry H."/>
            <person name="Bajic V."/>
            <person name="Stingl U."/>
        </authorList>
    </citation>
    <scope>NUCLEOTIDE SEQUENCE [LARGE SCALE GENOMIC DNA]</scope>
    <source>
        <strain evidence="1">SCGC AAA799-N04</strain>
    </source>
</reference>
<proteinExistence type="predicted"/>
<sequence length="42" mass="4655">MSTPDEIIASWKSMPKKDALSTIVNSISETNDLIGQIIRTHL</sequence>
<organism evidence="1 2">
    <name type="scientific">Marine Group I thaumarchaeote SCGC AAA799-N04</name>
    <dbReference type="NCBI Taxonomy" id="1502293"/>
    <lineage>
        <taxon>Archaea</taxon>
        <taxon>Nitrososphaerota</taxon>
        <taxon>Marine Group I</taxon>
    </lineage>
</organism>
<dbReference type="AlphaFoldDB" id="A0A081RNT2"/>
<evidence type="ECO:0000313" key="2">
    <source>
        <dbReference type="Proteomes" id="UP000028059"/>
    </source>
</evidence>